<dbReference type="RefSeq" id="WP_124329656.1">
    <property type="nucleotide sequence ID" value="NZ_BEXT01000001.1"/>
</dbReference>
<reference evidence="2" key="1">
    <citation type="submission" date="2017-11" db="EMBL/GenBank/DDBJ databases">
        <authorList>
            <person name="Watanabe M."/>
            <person name="Kojima H."/>
        </authorList>
    </citation>
    <scope>NUCLEOTIDE SEQUENCE [LARGE SCALE GENOMIC DNA]</scope>
    <source>
        <strain evidence="2">Tokyo 01</strain>
    </source>
</reference>
<organism evidence="1 2">
    <name type="scientific">Desulfonema ishimotonii</name>
    <dbReference type="NCBI Taxonomy" id="45657"/>
    <lineage>
        <taxon>Bacteria</taxon>
        <taxon>Pseudomonadati</taxon>
        <taxon>Thermodesulfobacteriota</taxon>
        <taxon>Desulfobacteria</taxon>
        <taxon>Desulfobacterales</taxon>
        <taxon>Desulfococcaceae</taxon>
        <taxon>Desulfonema</taxon>
    </lineage>
</organism>
<dbReference type="NCBIfam" id="TIGR01635">
    <property type="entry name" value="tail_comp_S"/>
    <property type="match status" value="1"/>
</dbReference>
<gene>
    <name evidence="1" type="ORF">DENIS_3462</name>
</gene>
<proteinExistence type="predicted"/>
<keyword evidence="2" id="KW-1185">Reference proteome</keyword>
<protein>
    <submittedName>
        <fullName evidence="1">Phage virion morphogenesis protein</fullName>
    </submittedName>
</protein>
<dbReference type="Proteomes" id="UP000288096">
    <property type="component" value="Unassembled WGS sequence"/>
</dbReference>
<evidence type="ECO:0000313" key="2">
    <source>
        <dbReference type="Proteomes" id="UP000288096"/>
    </source>
</evidence>
<reference evidence="2" key="2">
    <citation type="submission" date="2019-01" db="EMBL/GenBank/DDBJ databases">
        <title>Genome sequence of Desulfonema ishimotonii strain Tokyo 01.</title>
        <authorList>
            <person name="Fukui M."/>
        </authorList>
    </citation>
    <scope>NUCLEOTIDE SEQUENCE [LARGE SCALE GENOMIC DNA]</scope>
    <source>
        <strain evidence="2">Tokyo 01</strain>
    </source>
</reference>
<dbReference type="InterPro" id="IPR006522">
    <property type="entry name" value="Phage_virion_morphogenesis"/>
</dbReference>
<sequence>MSGATLTINEREVAELLGRVAGRLSDLTPVMTEIGEILVADSADNFEAGRGPDGSRWETSQRVKISGGQVLLNTGRLRNSISYEAGKRRVSVGTSVKYAGTQQFGAKRGAFGTVAVTVPAHTRHRNGKTVRVRSHTRTQKLPWGDIPAREFLGISADAAAEINAALSGYITDPI</sequence>
<dbReference type="EMBL" id="BEXT01000001">
    <property type="protein sequence ID" value="GBC62490.1"/>
    <property type="molecule type" value="Genomic_DNA"/>
</dbReference>
<dbReference type="Pfam" id="PF05069">
    <property type="entry name" value="Phage_tail_S"/>
    <property type="match status" value="1"/>
</dbReference>
<dbReference type="AlphaFoldDB" id="A0A401FZV4"/>
<evidence type="ECO:0000313" key="1">
    <source>
        <dbReference type="EMBL" id="GBC62490.1"/>
    </source>
</evidence>
<accession>A0A401FZV4</accession>
<comment type="caution">
    <text evidence="1">The sequence shown here is derived from an EMBL/GenBank/DDBJ whole genome shotgun (WGS) entry which is preliminary data.</text>
</comment>
<name>A0A401FZV4_9BACT</name>
<dbReference type="OrthoDB" id="2081253at2"/>